<gene>
    <name evidence="3" type="ORF">CEUTPL_LOCUS11507</name>
</gene>
<dbReference type="PANTHER" id="PTHR13939">
    <property type="entry name" value="NICOTINAMIDE-NUCLEOTIDE AMIDOHYDROLASE PNCC"/>
    <property type="match status" value="1"/>
</dbReference>
<dbReference type="InterPro" id="IPR050101">
    <property type="entry name" value="CinA"/>
</dbReference>
<dbReference type="Pfam" id="PF24102">
    <property type="entry name" value="FLAD1_M"/>
    <property type="match status" value="1"/>
</dbReference>
<dbReference type="InterPro" id="IPR036425">
    <property type="entry name" value="MoaB/Mog-like_dom_sf"/>
</dbReference>
<dbReference type="AlphaFoldDB" id="A0A9N9QHU5"/>
<dbReference type="EMBL" id="OU892282">
    <property type="protein sequence ID" value="CAG9771065.1"/>
    <property type="molecule type" value="Genomic_DNA"/>
</dbReference>
<keyword evidence="4" id="KW-1185">Reference proteome</keyword>
<dbReference type="Pfam" id="PF00994">
    <property type="entry name" value="MoCF_biosynth"/>
    <property type="match status" value="1"/>
</dbReference>
<dbReference type="InterPro" id="IPR001453">
    <property type="entry name" value="MoaB/Mog_dom"/>
</dbReference>
<protein>
    <recommendedName>
        <fullName evidence="2">MoaB/Mog domain-containing protein</fullName>
    </recommendedName>
</protein>
<dbReference type="OrthoDB" id="270728at2759"/>
<organism evidence="3 4">
    <name type="scientific">Ceutorhynchus assimilis</name>
    <name type="common">cabbage seed weevil</name>
    <dbReference type="NCBI Taxonomy" id="467358"/>
    <lineage>
        <taxon>Eukaryota</taxon>
        <taxon>Metazoa</taxon>
        <taxon>Ecdysozoa</taxon>
        <taxon>Arthropoda</taxon>
        <taxon>Hexapoda</taxon>
        <taxon>Insecta</taxon>
        <taxon>Pterygota</taxon>
        <taxon>Neoptera</taxon>
        <taxon>Endopterygota</taxon>
        <taxon>Coleoptera</taxon>
        <taxon>Polyphaga</taxon>
        <taxon>Cucujiformia</taxon>
        <taxon>Curculionidae</taxon>
        <taxon>Ceutorhynchinae</taxon>
        <taxon>Ceutorhynchus</taxon>
    </lineage>
</organism>
<accession>A0A9N9QHU5</accession>
<dbReference type="Proteomes" id="UP001152799">
    <property type="component" value="Chromosome 6"/>
</dbReference>
<dbReference type="PANTHER" id="PTHR13939:SF0">
    <property type="entry name" value="NMN AMIDOHYDROLASE-LIKE PROTEIN YFAY"/>
    <property type="match status" value="1"/>
</dbReference>
<reference evidence="3" key="1">
    <citation type="submission" date="2022-01" db="EMBL/GenBank/DDBJ databases">
        <authorList>
            <person name="King R."/>
        </authorList>
    </citation>
    <scope>NUCLEOTIDE SEQUENCE</scope>
</reference>
<evidence type="ECO:0000313" key="3">
    <source>
        <dbReference type="EMBL" id="CAG9771065.1"/>
    </source>
</evidence>
<evidence type="ECO:0000256" key="1">
    <source>
        <dbReference type="ARBA" id="ARBA00007589"/>
    </source>
</evidence>
<dbReference type="Gene3D" id="3.40.980.10">
    <property type="entry name" value="MoaB/Mog-like domain"/>
    <property type="match status" value="1"/>
</dbReference>
<dbReference type="SMART" id="SM00852">
    <property type="entry name" value="MoCF_biosynth"/>
    <property type="match status" value="1"/>
</dbReference>
<evidence type="ECO:0000313" key="4">
    <source>
        <dbReference type="Proteomes" id="UP001152799"/>
    </source>
</evidence>
<feature type="domain" description="MoaB/Mog" evidence="2">
    <location>
        <begin position="32"/>
        <end position="194"/>
    </location>
</feature>
<evidence type="ECO:0000259" key="2">
    <source>
        <dbReference type="SMART" id="SM00852"/>
    </source>
</evidence>
<sequence length="276" mass="31261">MITRYVSRLIIRKLCHIRKISTETDKKIASVGIIVIGDEILRGEVQDTNSAFLAKELHNLGIELKKITVIPDNVNTISEEVIEFSKKYNYVLTTGGIGPTHDDVTFEGVALAFKEPLVLHPDLKQICIQFYKNENPSSMKMAYIPKSSKLHYKTKSGGKLRYPNVSIQNVYMFPGIPELLKKTILEAGSLLFKSDKKFFSKCVYCNLPEYEIVTELQQVVKEFPDVQCGCYPKLFDSSYKAKVTLESCCEELTRKAHARLLELLPAKSVVKDDTND</sequence>
<comment type="similarity">
    <text evidence="1">In the N-terminal section; belongs to the MoaB/Mog family.</text>
</comment>
<name>A0A9N9QHU5_9CUCU</name>
<dbReference type="CDD" id="cd00885">
    <property type="entry name" value="cinA"/>
    <property type="match status" value="1"/>
</dbReference>
<dbReference type="InterPro" id="IPR056596">
    <property type="entry name" value="FLAD1_M"/>
</dbReference>
<dbReference type="SUPFAM" id="SSF53218">
    <property type="entry name" value="Molybdenum cofactor biosynthesis proteins"/>
    <property type="match status" value="1"/>
</dbReference>
<proteinExistence type="inferred from homology"/>